<gene>
    <name evidence="1" type="ORF">HOLDEFILI_03392</name>
</gene>
<organism evidence="1 2">
    <name type="scientific">Holdemania filiformis DSM 12042</name>
    <dbReference type="NCBI Taxonomy" id="545696"/>
    <lineage>
        <taxon>Bacteria</taxon>
        <taxon>Bacillati</taxon>
        <taxon>Bacillota</taxon>
        <taxon>Erysipelotrichia</taxon>
        <taxon>Erysipelotrichales</taxon>
        <taxon>Erysipelotrichaceae</taxon>
        <taxon>Holdemania</taxon>
    </lineage>
</organism>
<protein>
    <submittedName>
        <fullName evidence="1">Uncharacterized protein</fullName>
    </submittedName>
</protein>
<dbReference type="Proteomes" id="UP000005950">
    <property type="component" value="Unassembled WGS sequence"/>
</dbReference>
<evidence type="ECO:0000313" key="1">
    <source>
        <dbReference type="EMBL" id="EEF66452.1"/>
    </source>
</evidence>
<comment type="caution">
    <text evidence="1">The sequence shown here is derived from an EMBL/GenBank/DDBJ whole genome shotgun (WGS) entry which is preliminary data.</text>
</comment>
<sequence>MSISFNSYSKALSALLPFYCTIVYQLCLRRLRHIHDEIPHILCTFVFIRKVFLIGNFR</sequence>
<proteinExistence type="predicted"/>
<dbReference type="EMBL" id="ACCF01000212">
    <property type="protein sequence ID" value="EEF66452.1"/>
    <property type="molecule type" value="Genomic_DNA"/>
</dbReference>
<accession>B9YC38</accession>
<evidence type="ECO:0000313" key="2">
    <source>
        <dbReference type="Proteomes" id="UP000005950"/>
    </source>
</evidence>
<dbReference type="HOGENOM" id="CLU_2973267_0_0_9"/>
<dbReference type="AlphaFoldDB" id="B9YC38"/>
<reference evidence="1 2" key="2">
    <citation type="submission" date="2009-02" db="EMBL/GenBank/DDBJ databases">
        <title>Draft genome sequence of Holdemania filiformis DSM 12042.</title>
        <authorList>
            <person name="Sudarsanam P."/>
            <person name="Ley R."/>
            <person name="Guruge J."/>
            <person name="Turnbaugh P.J."/>
            <person name="Mahowald M."/>
            <person name="Liep D."/>
            <person name="Gordon J."/>
        </authorList>
    </citation>
    <scope>NUCLEOTIDE SEQUENCE [LARGE SCALE GENOMIC DNA]</scope>
    <source>
        <strain evidence="1 2">DSM 12042</strain>
    </source>
</reference>
<name>B9YC38_9FIRM</name>
<reference evidence="1 2" key="1">
    <citation type="submission" date="2008-12" db="EMBL/GenBank/DDBJ databases">
        <authorList>
            <person name="Fulton L."/>
            <person name="Clifton S."/>
            <person name="Fulton B."/>
            <person name="Xu J."/>
            <person name="Minx P."/>
            <person name="Pepin K.H."/>
            <person name="Johnson M."/>
            <person name="Bhonagiri V."/>
            <person name="Nash W.E."/>
            <person name="Mardis E.R."/>
            <person name="Wilson R.K."/>
        </authorList>
    </citation>
    <scope>NUCLEOTIDE SEQUENCE [LARGE SCALE GENOMIC DNA]</scope>
    <source>
        <strain evidence="1 2">DSM 12042</strain>
    </source>
</reference>